<name>A0ABU1EM64_9FLAO</name>
<organism evidence="2 3">
    <name type="scientific">Christiangramia sediminicola</name>
    <dbReference type="NCBI Taxonomy" id="3073267"/>
    <lineage>
        <taxon>Bacteria</taxon>
        <taxon>Pseudomonadati</taxon>
        <taxon>Bacteroidota</taxon>
        <taxon>Flavobacteriia</taxon>
        <taxon>Flavobacteriales</taxon>
        <taxon>Flavobacteriaceae</taxon>
        <taxon>Christiangramia</taxon>
    </lineage>
</organism>
<sequence>MREFSVFLLLILSITIARSQESNNLISWEDVQSPPIFSGCENADSSDNCSKKSLINFIKNNFDYEAIPDSIASPAINFKLIIGTNGKLRWSSVQTENPVVKKEAERILQSLPQLKPGYQDGDPMNVMTNIQILLNRVTDIMEFNLVDTPPIPLNCKKASNKTKCFTESVSRYVNSHFDTRLVLNLRGSQNIFRTNISFVIDESGEIKNIKATGDNEIMNNEAIRVVKEINKMEPAIYNGKPVKVSFQLPIVIGRSSR</sequence>
<gene>
    <name evidence="2" type="ORF">RE431_02405</name>
</gene>
<evidence type="ECO:0000313" key="3">
    <source>
        <dbReference type="Proteomes" id="UP001257234"/>
    </source>
</evidence>
<evidence type="ECO:0000259" key="1">
    <source>
        <dbReference type="Pfam" id="PF03544"/>
    </source>
</evidence>
<dbReference type="RefSeq" id="WP_309560359.1">
    <property type="nucleotide sequence ID" value="NZ_JAVJIU010000001.1"/>
</dbReference>
<proteinExistence type="predicted"/>
<dbReference type="Gene3D" id="3.30.1150.10">
    <property type="match status" value="1"/>
</dbReference>
<comment type="caution">
    <text evidence="2">The sequence shown here is derived from an EMBL/GenBank/DDBJ whole genome shotgun (WGS) entry which is preliminary data.</text>
</comment>
<keyword evidence="3" id="KW-1185">Reference proteome</keyword>
<dbReference type="Proteomes" id="UP001257234">
    <property type="component" value="Unassembled WGS sequence"/>
</dbReference>
<protein>
    <submittedName>
        <fullName evidence="2">Energy transducer TonB</fullName>
    </submittedName>
</protein>
<evidence type="ECO:0000313" key="2">
    <source>
        <dbReference type="EMBL" id="MDR5589473.1"/>
    </source>
</evidence>
<reference evidence="3" key="1">
    <citation type="submission" date="2023-07" db="EMBL/GenBank/DDBJ databases">
        <title>Christiangramia sp. SM2212., a novel bacterium of the family Flavobacteriaceae isolated from the sea sediment.</title>
        <authorList>
            <person name="Wang J."/>
            <person name="Zhang X."/>
        </authorList>
    </citation>
    <scope>NUCLEOTIDE SEQUENCE [LARGE SCALE GENOMIC DNA]</scope>
    <source>
        <strain evidence="3">SM2212</strain>
    </source>
</reference>
<dbReference type="InterPro" id="IPR037682">
    <property type="entry name" value="TonB_C"/>
</dbReference>
<dbReference type="EMBL" id="JAVJIU010000001">
    <property type="protein sequence ID" value="MDR5589473.1"/>
    <property type="molecule type" value="Genomic_DNA"/>
</dbReference>
<feature type="domain" description="TonB C-terminal" evidence="1">
    <location>
        <begin position="195"/>
        <end position="250"/>
    </location>
</feature>
<dbReference type="Pfam" id="PF03544">
    <property type="entry name" value="TonB_C"/>
    <property type="match status" value="1"/>
</dbReference>
<dbReference type="SUPFAM" id="SSF74653">
    <property type="entry name" value="TolA/TonB C-terminal domain"/>
    <property type="match status" value="1"/>
</dbReference>
<accession>A0ABU1EM64</accession>